<feature type="transmembrane region" description="Helical" evidence="1">
    <location>
        <begin position="177"/>
        <end position="197"/>
    </location>
</feature>
<evidence type="ECO:0000256" key="1">
    <source>
        <dbReference type="SAM" id="Phobius"/>
    </source>
</evidence>
<keyword evidence="1" id="KW-1133">Transmembrane helix</keyword>
<accession>A0AAJ0BJG7</accession>
<reference evidence="2" key="1">
    <citation type="submission" date="2023-06" db="EMBL/GenBank/DDBJ databases">
        <title>Genome-scale phylogeny and comparative genomics of the fungal order Sordariales.</title>
        <authorList>
            <consortium name="Lawrence Berkeley National Laboratory"/>
            <person name="Hensen N."/>
            <person name="Bonometti L."/>
            <person name="Westerberg I."/>
            <person name="Brannstrom I.O."/>
            <person name="Guillou S."/>
            <person name="Cros-Aarteil S."/>
            <person name="Calhoun S."/>
            <person name="Haridas S."/>
            <person name="Kuo A."/>
            <person name="Mondo S."/>
            <person name="Pangilinan J."/>
            <person name="Riley R."/>
            <person name="Labutti K."/>
            <person name="Andreopoulos B."/>
            <person name="Lipzen A."/>
            <person name="Chen C."/>
            <person name="Yanf M."/>
            <person name="Daum C."/>
            <person name="Ng V."/>
            <person name="Clum A."/>
            <person name="Steindorff A."/>
            <person name="Ohm R."/>
            <person name="Martin F."/>
            <person name="Silar P."/>
            <person name="Natvig D."/>
            <person name="Lalanne C."/>
            <person name="Gautier V."/>
            <person name="Ament-Velasquez S.L."/>
            <person name="Kruys A."/>
            <person name="Hutchinson M.I."/>
            <person name="Powell A.J."/>
            <person name="Barry K."/>
            <person name="Miller A.N."/>
            <person name="Grigoriev I.V."/>
            <person name="Debuchy R."/>
            <person name="Gladieux P."/>
            <person name="Thoren M.H."/>
            <person name="Johannesson H."/>
        </authorList>
    </citation>
    <scope>NUCLEOTIDE SEQUENCE</scope>
    <source>
        <strain evidence="2">PSN4</strain>
    </source>
</reference>
<name>A0AAJ0BJG7_9PEZI</name>
<dbReference type="AlphaFoldDB" id="A0AAJ0BJG7"/>
<sequence length="430" mass="47158">MEFASPKVSARKRVKKYSLVGGIFAVLSLASTIIFLLGCLSPSLRDLGIYRVDVVQLADELLKLSAESNVTNADLVHPSLPQYWYFGYSGICDFFTSSSRISASGETQCRYGFPPDQNVLSVVEGSMRTAVAANGSVTEKAIKTVVSAWGEVLDEVPASKLRDKESKVASQNKAVCALAILAMLLDVTAWILAFLLGEKHFGRMAAYLVACCSAVFAVAAGACAVLSMNEGMHGVISDVGNVSGSLVFLFLGALLRVPAVGGLLPREIKLSRVVLGELGESFVYEWCRKRIPDFSGEKHWSSKIYPLREQGEYADFDYLDHEGYMSEALRGAGVPMMPNWGVGTLYQLEVKSTQGKCNLQPMMLSPNQVNKIKGYNIDSRQAYIIVRVFRVGSERIGVRFFPRPWESVLRGELQLGEPNADGNYPLFIMR</sequence>
<evidence type="ECO:0000313" key="3">
    <source>
        <dbReference type="Proteomes" id="UP001239445"/>
    </source>
</evidence>
<feature type="transmembrane region" description="Helical" evidence="1">
    <location>
        <begin position="17"/>
        <end position="37"/>
    </location>
</feature>
<proteinExistence type="predicted"/>
<keyword evidence="1" id="KW-0472">Membrane</keyword>
<evidence type="ECO:0000313" key="2">
    <source>
        <dbReference type="EMBL" id="KAK1758284.1"/>
    </source>
</evidence>
<keyword evidence="3" id="KW-1185">Reference proteome</keyword>
<comment type="caution">
    <text evidence="2">The sequence shown here is derived from an EMBL/GenBank/DDBJ whole genome shotgun (WGS) entry which is preliminary data.</text>
</comment>
<dbReference type="EMBL" id="MU839829">
    <property type="protein sequence ID" value="KAK1758284.1"/>
    <property type="molecule type" value="Genomic_DNA"/>
</dbReference>
<feature type="transmembrane region" description="Helical" evidence="1">
    <location>
        <begin position="204"/>
        <end position="227"/>
    </location>
</feature>
<gene>
    <name evidence="2" type="ORF">QBC47DRAFT_374194</name>
</gene>
<protein>
    <submittedName>
        <fullName evidence="2">Uncharacterized protein</fullName>
    </submittedName>
</protein>
<feature type="transmembrane region" description="Helical" evidence="1">
    <location>
        <begin position="247"/>
        <end position="264"/>
    </location>
</feature>
<keyword evidence="1" id="KW-0812">Transmembrane</keyword>
<organism evidence="2 3">
    <name type="scientific">Echria macrotheca</name>
    <dbReference type="NCBI Taxonomy" id="438768"/>
    <lineage>
        <taxon>Eukaryota</taxon>
        <taxon>Fungi</taxon>
        <taxon>Dikarya</taxon>
        <taxon>Ascomycota</taxon>
        <taxon>Pezizomycotina</taxon>
        <taxon>Sordariomycetes</taxon>
        <taxon>Sordariomycetidae</taxon>
        <taxon>Sordariales</taxon>
        <taxon>Schizotheciaceae</taxon>
        <taxon>Echria</taxon>
    </lineage>
</organism>
<dbReference type="Proteomes" id="UP001239445">
    <property type="component" value="Unassembled WGS sequence"/>
</dbReference>